<protein>
    <submittedName>
        <fullName evidence="1">Uncharacterized protein</fullName>
    </submittedName>
</protein>
<sequence>MSLPRLSRRFYRNPADSVAWFLQCERRPATVFIFYVPVATAAVAGQTVVTTRNPARRWKEGSTAYSRTATPTVIAAVGKSSRKQVESAVTGEDCHALLEAVASTCTVLMVRERWSSCHGCRSPQLRWLEDALSGIMHD</sequence>
<accession>A0ACB7TGX6</accession>
<evidence type="ECO:0000313" key="2">
    <source>
        <dbReference type="Proteomes" id="UP000821845"/>
    </source>
</evidence>
<name>A0ACB7TGX6_HYAAI</name>
<reference evidence="1" key="1">
    <citation type="submission" date="2020-05" db="EMBL/GenBank/DDBJ databases">
        <title>Large-scale comparative analyses of tick genomes elucidate their genetic diversity and vector capacities.</title>
        <authorList>
            <person name="Jia N."/>
            <person name="Wang J."/>
            <person name="Shi W."/>
            <person name="Du L."/>
            <person name="Sun Y."/>
            <person name="Zhan W."/>
            <person name="Jiang J."/>
            <person name="Wang Q."/>
            <person name="Zhang B."/>
            <person name="Ji P."/>
            <person name="Sakyi L.B."/>
            <person name="Cui X."/>
            <person name="Yuan T."/>
            <person name="Jiang B."/>
            <person name="Yang W."/>
            <person name="Lam T.T.-Y."/>
            <person name="Chang Q."/>
            <person name="Ding S."/>
            <person name="Wang X."/>
            <person name="Zhu J."/>
            <person name="Ruan X."/>
            <person name="Zhao L."/>
            <person name="Wei J."/>
            <person name="Que T."/>
            <person name="Du C."/>
            <person name="Cheng J."/>
            <person name="Dai P."/>
            <person name="Han X."/>
            <person name="Huang E."/>
            <person name="Gao Y."/>
            <person name="Liu J."/>
            <person name="Shao H."/>
            <person name="Ye R."/>
            <person name="Li L."/>
            <person name="Wei W."/>
            <person name="Wang X."/>
            <person name="Wang C."/>
            <person name="Yang T."/>
            <person name="Huo Q."/>
            <person name="Li W."/>
            <person name="Guo W."/>
            <person name="Chen H."/>
            <person name="Zhou L."/>
            <person name="Ni X."/>
            <person name="Tian J."/>
            <person name="Zhou Y."/>
            <person name="Sheng Y."/>
            <person name="Liu T."/>
            <person name="Pan Y."/>
            <person name="Xia L."/>
            <person name="Li J."/>
            <person name="Zhao F."/>
            <person name="Cao W."/>
        </authorList>
    </citation>
    <scope>NUCLEOTIDE SEQUENCE</scope>
    <source>
        <strain evidence="1">Hyas-2018</strain>
    </source>
</reference>
<keyword evidence="2" id="KW-1185">Reference proteome</keyword>
<proteinExistence type="predicted"/>
<dbReference type="EMBL" id="CM023481">
    <property type="protein sequence ID" value="KAH6946802.1"/>
    <property type="molecule type" value="Genomic_DNA"/>
</dbReference>
<dbReference type="Proteomes" id="UP000821845">
    <property type="component" value="Chromosome 1"/>
</dbReference>
<evidence type="ECO:0000313" key="1">
    <source>
        <dbReference type="EMBL" id="KAH6946802.1"/>
    </source>
</evidence>
<organism evidence="1 2">
    <name type="scientific">Hyalomma asiaticum</name>
    <name type="common">Tick</name>
    <dbReference type="NCBI Taxonomy" id="266040"/>
    <lineage>
        <taxon>Eukaryota</taxon>
        <taxon>Metazoa</taxon>
        <taxon>Ecdysozoa</taxon>
        <taxon>Arthropoda</taxon>
        <taxon>Chelicerata</taxon>
        <taxon>Arachnida</taxon>
        <taxon>Acari</taxon>
        <taxon>Parasitiformes</taxon>
        <taxon>Ixodida</taxon>
        <taxon>Ixodoidea</taxon>
        <taxon>Ixodidae</taxon>
        <taxon>Hyalomminae</taxon>
        <taxon>Hyalomma</taxon>
    </lineage>
</organism>
<gene>
    <name evidence="1" type="ORF">HPB50_015367</name>
</gene>
<comment type="caution">
    <text evidence="1">The sequence shown here is derived from an EMBL/GenBank/DDBJ whole genome shotgun (WGS) entry which is preliminary data.</text>
</comment>